<dbReference type="SUPFAM" id="SSF159774">
    <property type="entry name" value="YerB-like"/>
    <property type="match status" value="1"/>
</dbReference>
<keyword evidence="1" id="KW-0812">Transmembrane</keyword>
<feature type="domain" description="DUF3048" evidence="2">
    <location>
        <begin position="80"/>
        <end position="168"/>
    </location>
</feature>
<evidence type="ECO:0000259" key="2">
    <source>
        <dbReference type="Pfam" id="PF11258"/>
    </source>
</evidence>
<gene>
    <name evidence="4" type="ORF">UT61_C0004G0025</name>
</gene>
<evidence type="ECO:0008006" key="6">
    <source>
        <dbReference type="Google" id="ProtNLM"/>
    </source>
</evidence>
<accession>A0A0G0PRT3</accession>
<dbReference type="Pfam" id="PF11258">
    <property type="entry name" value="DUF3048"/>
    <property type="match status" value="1"/>
</dbReference>
<evidence type="ECO:0000259" key="3">
    <source>
        <dbReference type="Pfam" id="PF17479"/>
    </source>
</evidence>
<organism evidence="4 5">
    <name type="scientific">Candidatus Woesebacteria bacterium GW2011_GWA1_39_8</name>
    <dbReference type="NCBI Taxonomy" id="1618552"/>
    <lineage>
        <taxon>Bacteria</taxon>
        <taxon>Candidatus Woeseibacteriota</taxon>
    </lineage>
</organism>
<dbReference type="EMBL" id="LBXL01000004">
    <property type="protein sequence ID" value="KKR30598.1"/>
    <property type="molecule type" value="Genomic_DNA"/>
</dbReference>
<protein>
    <recommendedName>
        <fullName evidence="6">PT repeat-containing protein</fullName>
    </recommendedName>
</protein>
<evidence type="ECO:0000313" key="4">
    <source>
        <dbReference type="EMBL" id="KKR30598.1"/>
    </source>
</evidence>
<dbReference type="InterPro" id="IPR023158">
    <property type="entry name" value="YerB-like_sf"/>
</dbReference>
<evidence type="ECO:0000313" key="5">
    <source>
        <dbReference type="Proteomes" id="UP000034793"/>
    </source>
</evidence>
<dbReference type="InterPro" id="IPR035328">
    <property type="entry name" value="DUF3048_C"/>
</dbReference>
<evidence type="ECO:0000256" key="1">
    <source>
        <dbReference type="SAM" id="Phobius"/>
    </source>
</evidence>
<dbReference type="Pfam" id="PF17479">
    <property type="entry name" value="DUF3048_C"/>
    <property type="match status" value="1"/>
</dbReference>
<feature type="domain" description="DUF3048" evidence="3">
    <location>
        <begin position="288"/>
        <end position="395"/>
    </location>
</feature>
<comment type="caution">
    <text evidence="4">The sequence shown here is derived from an EMBL/GenBank/DDBJ whole genome shotgun (WGS) entry which is preliminary data.</text>
</comment>
<feature type="transmembrane region" description="Helical" evidence="1">
    <location>
        <begin position="12"/>
        <end position="36"/>
    </location>
</feature>
<dbReference type="Proteomes" id="UP000034793">
    <property type="component" value="Unassembled WGS sequence"/>
</dbReference>
<name>A0A0G0PRT3_9BACT</name>
<dbReference type="AlphaFoldDB" id="A0A0G0PRT3"/>
<dbReference type="Gene3D" id="3.50.90.10">
    <property type="entry name" value="YerB-like"/>
    <property type="match status" value="1"/>
</dbReference>
<dbReference type="InterPro" id="IPR021416">
    <property type="entry name" value="DUF3048_N"/>
</dbReference>
<sequence>MNIQNLTSNKKFMFFVSLLGVYLFSTGTSLALFSYLKSGPEGGAKKVAEERGRIDPNLPKTEECPINGKMFSKPERDIWEKRRPMTAIIENHLDSRPQSGLSYADVVYEAVAEGGITRFLAVLYCGTSIKDIRIAPIRSVRVYFIDWASEYSKFPVFVHSGGANNICKDCPGGIKTRGDVAPEVDAFKMLTKLGWRVASGNAMDAGTNLGAPAVVRNQYRLGEKALWEHSYEGFTDKIFEEAEKRGFGFNDSEDNPWGEDFAVWKFVDEKPLSTPAYSEISFEFWSNKPDYNVTWKYKQEGNKYLRLNGGKEHQDFERKEQISSKNVIVQFVAEKGPVDKEGHMFYTTVGSGEALIFQNGDVISGSWKKRTQDDRTRFFDEDDKEISFVRGEIWIEAVPAGNDISY</sequence>
<reference evidence="4 5" key="1">
    <citation type="journal article" date="2015" name="Nature">
        <title>rRNA introns, odd ribosomes, and small enigmatic genomes across a large radiation of phyla.</title>
        <authorList>
            <person name="Brown C.T."/>
            <person name="Hug L.A."/>
            <person name="Thomas B.C."/>
            <person name="Sharon I."/>
            <person name="Castelle C.J."/>
            <person name="Singh A."/>
            <person name="Wilkins M.J."/>
            <person name="Williams K.H."/>
            <person name="Banfield J.F."/>
        </authorList>
    </citation>
    <scope>NUCLEOTIDE SEQUENCE [LARGE SCALE GENOMIC DNA]</scope>
</reference>
<proteinExistence type="predicted"/>
<keyword evidence="1" id="KW-1133">Transmembrane helix</keyword>
<keyword evidence="1" id="KW-0472">Membrane</keyword>